<protein>
    <submittedName>
        <fullName evidence="3">Uncharacterized protein</fullName>
    </submittedName>
</protein>
<dbReference type="EnsemblProtists" id="PYU1_T007657">
    <property type="protein sequence ID" value="PYU1_T007657"/>
    <property type="gene ID" value="PYU1_G007641"/>
</dbReference>
<feature type="region of interest" description="Disordered" evidence="2">
    <location>
        <begin position="1"/>
        <end position="27"/>
    </location>
</feature>
<dbReference type="Proteomes" id="UP000019132">
    <property type="component" value="Unassembled WGS sequence"/>
</dbReference>
<sequence length="1343" mass="155266">MNAHAVTEDSSSRSFGSAANNTHQQASVTSGSLINVVDATFSGDDNAASLMERIEKKDHMISQLGSLLSQMKQESEGTATAWKEKLQEIAELKCQLAFVGQQLASSQDNERETSSHLEHATQELNAATQALKEREQTHIEELTVMNDEIKKQQSDAEHIKAGYEQSLKEISHELLETQQKLQETMSRCHSLEEALQKMAEGHRLALSQCDEERDGMKKNLEELGKHLEVLNREKHELGQHLWNVSQELQHTKQHEEDLERKCANATKELEQSQTTWSERFHHFQSERAEQLGVHSMLQTQLQELEAKFQTERSQKEELNALMVQEMQRFHHEIESVHQSHQEAMEREVDEKEQWKSQAFEHQENLVRTQQKYVETSTALEELQGRMQQINEENQHLQQNGTEKASTLQQMNNQLHHVMEELQEAQCRYEQLYIKWENHQNELRKCMQTLSSSKNLALKEVESDIDTFPAKIVTSLEEFIQLSFIMDEMKISVLRAQQDHASDRERFRLREQDLLQQCQSLQTDLDTTRADAKILAQEIQQLSHQSGGNEAKLSAQVQQLTKELDDVRSNSGLQVLQLQKSLDSQRSRTIQLENEKKDLLQEAEHLNSSMEALYQSRNEKQIELDQLRATWKELQLEHSDLKENYENMESKTVRTIEELSARLKELQQEGQAYRSQCNVLKTENQQCVEQLSKIQSEYESLSYQYMTEQTKWLDKERESSSLLEEKTRRMEEMMEMLTQLQSKTEFLEKSRVSDDQNVRQEIEKYQQQVLGLGQERKRFELAYSNLKGQHDQMLQEMFSLKEEKRHFAQQQNDQDEELGALKTELTRLKSELDRISRAKSNLQVELHRTTDDVQDVLRQFEVVRRDARAQEKNYQDEVERLRKEIEDLRTDNSESSALVEEMQTKMTSIQNAANATINDLMSELQNAQETISYDKNRLQKENDTLKAQLKSLDEDLRQKDMDMKELHAGLRHEKDQFADKENEMMLKLTRLTNTLEQKKQEVDKVSKELEAKGLKVAEYERKLTPLVNAKENLQAKNNELKQALDVKTREAHDIEERFRDEMNKLLKDKREIEALYVTMKEDYELVRSQTTGHQQQWQSDCKVLKQNLERTKSELIKANTDVLALTQRLESCQSAANETISELSARLQAAEQQKEMSANSLQREVNLERERRREAEVQKMELHRLLRQKGGSTSSSSSTAINAVATNSNQSPCEDRSLRSGVSLVDIEGMAQKSIVAPLIQTMIPKVKQGPPSEIRKFYANEPMTNAELSNLPMALIKAQIGLDLSSNELSSSSGGGGTKSSPMRKSHSSQVRASSSLSLHSDFDTHQENNDDIPPLPLEKLPQ</sequence>
<keyword evidence="4" id="KW-1185">Reference proteome</keyword>
<dbReference type="eggNOG" id="ENOG502RXAK">
    <property type="taxonomic scope" value="Eukaryota"/>
</dbReference>
<dbReference type="PANTHER" id="PTHR43977">
    <property type="entry name" value="STRUCTURAL MAINTENANCE OF CHROMOSOMES PROTEIN 3"/>
    <property type="match status" value="1"/>
</dbReference>
<dbReference type="OMA" id="FIAVYQH"/>
<feature type="compositionally biased region" description="Low complexity" evidence="2">
    <location>
        <begin position="1191"/>
        <end position="1208"/>
    </location>
</feature>
<dbReference type="EMBL" id="GL376585">
    <property type="status" value="NOT_ANNOTATED_CDS"/>
    <property type="molecule type" value="Genomic_DNA"/>
</dbReference>
<feature type="region of interest" description="Disordered" evidence="2">
    <location>
        <begin position="1184"/>
        <end position="1215"/>
    </location>
</feature>
<feature type="compositionally biased region" description="Low complexity" evidence="2">
    <location>
        <begin position="1308"/>
        <end position="1320"/>
    </location>
</feature>
<reference evidence="3" key="3">
    <citation type="submission" date="2015-02" db="UniProtKB">
        <authorList>
            <consortium name="EnsemblProtists"/>
        </authorList>
    </citation>
    <scope>IDENTIFICATION</scope>
    <source>
        <strain evidence="3">DAOM BR144</strain>
    </source>
</reference>
<evidence type="ECO:0000313" key="4">
    <source>
        <dbReference type="Proteomes" id="UP000019132"/>
    </source>
</evidence>
<feature type="coiled-coil region" evidence="1">
    <location>
        <begin position="524"/>
        <end position="682"/>
    </location>
</feature>
<organism evidence="3 4">
    <name type="scientific">Globisporangium ultimum (strain ATCC 200006 / CBS 805.95 / DAOM BR144)</name>
    <name type="common">Pythium ultimum</name>
    <dbReference type="NCBI Taxonomy" id="431595"/>
    <lineage>
        <taxon>Eukaryota</taxon>
        <taxon>Sar</taxon>
        <taxon>Stramenopiles</taxon>
        <taxon>Oomycota</taxon>
        <taxon>Peronosporomycetes</taxon>
        <taxon>Pythiales</taxon>
        <taxon>Pythiaceae</taxon>
        <taxon>Globisporangium</taxon>
    </lineage>
</organism>
<dbReference type="VEuPathDB" id="FungiDB:PYU1_G007641"/>
<evidence type="ECO:0000256" key="1">
    <source>
        <dbReference type="SAM" id="Coils"/>
    </source>
</evidence>
<evidence type="ECO:0000313" key="3">
    <source>
        <dbReference type="EnsemblProtists" id="PYU1_T007657"/>
    </source>
</evidence>
<feature type="compositionally biased region" description="Basic and acidic residues" evidence="2">
    <location>
        <begin position="1"/>
        <end position="11"/>
    </location>
</feature>
<feature type="compositionally biased region" description="Polar residues" evidence="2">
    <location>
        <begin position="12"/>
        <end position="27"/>
    </location>
</feature>
<evidence type="ECO:0000256" key="2">
    <source>
        <dbReference type="SAM" id="MobiDB-lite"/>
    </source>
</evidence>
<feature type="coiled-coil region" evidence="1">
    <location>
        <begin position="722"/>
        <end position="749"/>
    </location>
</feature>
<name>K3WRR3_GLOUD</name>
<feature type="region of interest" description="Disordered" evidence="2">
    <location>
        <begin position="1287"/>
        <end position="1343"/>
    </location>
</feature>
<feature type="coiled-coil region" evidence="1">
    <location>
        <begin position="782"/>
        <end position="1177"/>
    </location>
</feature>
<dbReference type="InParanoid" id="K3WRR3"/>
<reference evidence="4" key="2">
    <citation type="submission" date="2010-04" db="EMBL/GenBank/DDBJ databases">
        <authorList>
            <person name="Buell R."/>
            <person name="Hamilton J."/>
            <person name="Hostetler J."/>
        </authorList>
    </citation>
    <scope>NUCLEOTIDE SEQUENCE [LARGE SCALE GENOMIC DNA]</scope>
    <source>
        <strain evidence="4">DAOM:BR144</strain>
    </source>
</reference>
<dbReference type="HOGENOM" id="CLU_244965_0_0_1"/>
<keyword evidence="1" id="KW-0175">Coiled coil</keyword>
<proteinExistence type="predicted"/>
<reference evidence="4" key="1">
    <citation type="journal article" date="2010" name="Genome Biol.">
        <title>Genome sequence of the necrotrophic plant pathogen Pythium ultimum reveals original pathogenicity mechanisms and effector repertoire.</title>
        <authorList>
            <person name="Levesque C.A."/>
            <person name="Brouwer H."/>
            <person name="Cano L."/>
            <person name="Hamilton J.P."/>
            <person name="Holt C."/>
            <person name="Huitema E."/>
            <person name="Raffaele S."/>
            <person name="Robideau G.P."/>
            <person name="Thines M."/>
            <person name="Win J."/>
            <person name="Zerillo M.M."/>
            <person name="Beakes G.W."/>
            <person name="Boore J.L."/>
            <person name="Busam D."/>
            <person name="Dumas B."/>
            <person name="Ferriera S."/>
            <person name="Fuerstenberg S.I."/>
            <person name="Gachon C.M."/>
            <person name="Gaulin E."/>
            <person name="Govers F."/>
            <person name="Grenville-Briggs L."/>
            <person name="Horner N."/>
            <person name="Hostetler J."/>
            <person name="Jiang R.H."/>
            <person name="Johnson J."/>
            <person name="Krajaejun T."/>
            <person name="Lin H."/>
            <person name="Meijer H.J."/>
            <person name="Moore B."/>
            <person name="Morris P."/>
            <person name="Phuntmart V."/>
            <person name="Puiu D."/>
            <person name="Shetty J."/>
            <person name="Stajich J.E."/>
            <person name="Tripathy S."/>
            <person name="Wawra S."/>
            <person name="van West P."/>
            <person name="Whitty B.R."/>
            <person name="Coutinho P.M."/>
            <person name="Henrissat B."/>
            <person name="Martin F."/>
            <person name="Thomas P.D."/>
            <person name="Tyler B.M."/>
            <person name="De Vries R.P."/>
            <person name="Kamoun S."/>
            <person name="Yandell M."/>
            <person name="Tisserat N."/>
            <person name="Buell C.R."/>
        </authorList>
    </citation>
    <scope>NUCLEOTIDE SEQUENCE</scope>
    <source>
        <strain evidence="4">DAOM:BR144</strain>
    </source>
</reference>
<feature type="coiled-coil region" evidence="1">
    <location>
        <begin position="117"/>
        <end position="441"/>
    </location>
</feature>
<accession>K3WRR3</accession>